<feature type="non-terminal residue" evidence="2">
    <location>
        <position position="202"/>
    </location>
</feature>
<comment type="caution">
    <text evidence="2">The sequence shown here is derived from an EMBL/GenBank/DDBJ whole genome shotgun (WGS) entry which is preliminary data.</text>
</comment>
<dbReference type="OrthoDB" id="9049599at2759"/>
<dbReference type="Pfam" id="PF02093">
    <property type="entry name" value="Gag_p30"/>
    <property type="match status" value="1"/>
</dbReference>
<feature type="non-terminal residue" evidence="2">
    <location>
        <position position="1"/>
    </location>
</feature>
<dbReference type="SUPFAM" id="SSF47943">
    <property type="entry name" value="Retrovirus capsid protein, N-terminal core domain"/>
    <property type="match status" value="1"/>
</dbReference>
<organism evidence="2 3">
    <name type="scientific">Eudyptula minor</name>
    <name type="common">Little blue penguin</name>
    <name type="synonym">Aptenodytes minor</name>
    <dbReference type="NCBI Taxonomy" id="37083"/>
    <lineage>
        <taxon>Eukaryota</taxon>
        <taxon>Metazoa</taxon>
        <taxon>Chordata</taxon>
        <taxon>Craniata</taxon>
        <taxon>Vertebrata</taxon>
        <taxon>Euteleostomi</taxon>
        <taxon>Archelosauria</taxon>
        <taxon>Archosauria</taxon>
        <taxon>Dinosauria</taxon>
        <taxon>Saurischia</taxon>
        <taxon>Theropoda</taxon>
        <taxon>Coelurosauria</taxon>
        <taxon>Aves</taxon>
        <taxon>Neognathae</taxon>
        <taxon>Neoaves</taxon>
        <taxon>Aequornithes</taxon>
        <taxon>Sphenisciformes</taxon>
        <taxon>Spheniscidae</taxon>
        <taxon>Eudyptula</taxon>
    </lineage>
</organism>
<dbReference type="Gene3D" id="1.10.375.10">
    <property type="entry name" value="Human Immunodeficiency Virus Type 1 Capsid Protein"/>
    <property type="match status" value="1"/>
</dbReference>
<dbReference type="InterPro" id="IPR003036">
    <property type="entry name" value="Gag_P30"/>
</dbReference>
<dbReference type="InterPro" id="IPR008919">
    <property type="entry name" value="Retrov_capsid_N"/>
</dbReference>
<accession>A0A8J4IX41</accession>
<evidence type="ECO:0000313" key="3">
    <source>
        <dbReference type="Proteomes" id="UP000782854"/>
    </source>
</evidence>
<dbReference type="PANTHER" id="PTHR33166">
    <property type="entry name" value="GAG_P30 DOMAIN-CONTAINING PROTEIN"/>
    <property type="match status" value="1"/>
</dbReference>
<gene>
    <name evidence="2" type="ORF">FQV19_0014305</name>
</gene>
<evidence type="ECO:0000259" key="1">
    <source>
        <dbReference type="Pfam" id="PF02093"/>
    </source>
</evidence>
<feature type="domain" description="Core shell protein Gag P30" evidence="1">
    <location>
        <begin position="43"/>
        <end position="195"/>
    </location>
</feature>
<reference evidence="2" key="1">
    <citation type="journal article" date="2019" name="Gigascience">
        <title>High-coverage genomes to elucidate the evolution of penguins.</title>
        <authorList>
            <person name="Pan H."/>
            <person name="Cole T.L."/>
            <person name="Bi X."/>
            <person name="Fang M."/>
            <person name="Zhou C."/>
            <person name="Yang Z."/>
            <person name="Ksepka D.T."/>
            <person name="Hart T."/>
            <person name="Bouzat J.L."/>
            <person name="Argilla L.S."/>
            <person name="Bertelsen M.F."/>
            <person name="Boersma P.D."/>
            <person name="Bost C.A."/>
            <person name="Cherel Y."/>
            <person name="Dann P."/>
            <person name="Fiddaman S.R."/>
            <person name="Howard P."/>
            <person name="Labuschagne K."/>
            <person name="Mattern T."/>
            <person name="Miller G."/>
            <person name="Parker P."/>
            <person name="Phillips R.A."/>
            <person name="Quillfeldt P."/>
            <person name="Ryan P.G."/>
            <person name="Taylor H."/>
            <person name="Thompson D.R."/>
            <person name="Young M.J."/>
            <person name="Ellegaard M.R."/>
            <person name="Gilbert M.T.P."/>
            <person name="Sinding M.S."/>
            <person name="Pacheco G."/>
            <person name="Shepherd L.D."/>
            <person name="Tennyson A.J.D."/>
            <person name="Grosser S."/>
            <person name="Kay E."/>
            <person name="Nupen L.J."/>
            <person name="Ellenberg U."/>
            <person name="Houston D.M."/>
            <person name="Reeve A.H."/>
            <person name="Johnson K."/>
            <person name="Masello J.F."/>
            <person name="Stracke T."/>
            <person name="McKinlay B."/>
            <person name="Borboroglu P.G."/>
            <person name="Zhang D.X."/>
            <person name="Zhang G."/>
        </authorList>
    </citation>
    <scope>NUCLEOTIDE SEQUENCE</scope>
    <source>
        <strain evidence="2">Gonzo</strain>
    </source>
</reference>
<dbReference type="GO" id="GO:0019068">
    <property type="term" value="P:virion assembly"/>
    <property type="evidence" value="ECO:0007669"/>
    <property type="project" value="InterPro"/>
</dbReference>
<dbReference type="InterPro" id="IPR050462">
    <property type="entry name" value="Retroviral_Gag-Pol_poly"/>
</dbReference>
<evidence type="ECO:0000313" key="2">
    <source>
        <dbReference type="EMBL" id="KAF1500318.1"/>
    </source>
</evidence>
<dbReference type="EMBL" id="VULC01021547">
    <property type="protein sequence ID" value="KAF1500318.1"/>
    <property type="molecule type" value="Genomic_DNA"/>
</dbReference>
<keyword evidence="3" id="KW-1185">Reference proteome</keyword>
<dbReference type="Proteomes" id="UP000782854">
    <property type="component" value="Unassembled WGS sequence"/>
</dbReference>
<proteinExistence type="predicted"/>
<dbReference type="AlphaFoldDB" id="A0A8J4IX41"/>
<name>A0A8J4IX41_EUDMI</name>
<protein>
    <recommendedName>
        <fullName evidence="1">Core shell protein Gag P30 domain-containing protein</fullName>
    </recommendedName>
</protein>
<sequence>FSPITARTRSKMGPVIQAPLRQAMGTTGPVRIKVPFSTMELDAWREASRKGYRDDPERVSKRFELIIKNLDPDWGDIEIMLSALSETEKQMILKAARAQVQAQVASGVLPGTIETHVPRVDPGWDYNDDRDYRLLKRYQEWIRIGLETAIPKSVNWSQLYTIKQSPGETPSEFLDRLRMGMQKYTTIDPASEGGRLQLVSLF</sequence>